<dbReference type="PANTHER" id="PTHR14485">
    <property type="entry name" value="TETRATRICOPEPTIDE REPEAT PROTEIN 23"/>
    <property type="match status" value="1"/>
</dbReference>
<dbReference type="OMA" id="VYKDMAA"/>
<keyword evidence="2" id="KW-1185">Reference proteome</keyword>
<reference evidence="2" key="1">
    <citation type="journal article" date="2014" name="PLoS ONE">
        <title>The genome and linkage map of the northern pike (Esox lucius): conserved synteny revealed between the salmonid sister group and the Neoteleostei.</title>
        <authorList>
            <person name="Rondeau E.B."/>
            <person name="Minkley D.R."/>
            <person name="Leong J.S."/>
            <person name="Messmer A.M."/>
            <person name="Jantzen J.R."/>
            <person name="von Schalburg K.R."/>
            <person name="Lemon C."/>
            <person name="Bird N.H."/>
            <person name="Koop B.F."/>
        </authorList>
    </citation>
    <scope>NUCLEOTIDE SEQUENCE</scope>
</reference>
<dbReference type="Proteomes" id="UP000265140">
    <property type="component" value="Chromosome 19"/>
</dbReference>
<dbReference type="Ensembl" id="ENSELUT00000027734.3">
    <property type="protein sequence ID" value="ENSELUP00000017993.3"/>
    <property type="gene ID" value="ENSELUG00000017593.3"/>
</dbReference>
<evidence type="ECO:0000313" key="2">
    <source>
        <dbReference type="Proteomes" id="UP000265140"/>
    </source>
</evidence>
<proteinExistence type="predicted"/>
<dbReference type="InterPro" id="IPR042621">
    <property type="entry name" value="TTC23/TTC23L"/>
</dbReference>
<evidence type="ECO:0000313" key="1">
    <source>
        <dbReference type="Ensembl" id="ENSELUP00000017993.3"/>
    </source>
</evidence>
<reference evidence="1" key="2">
    <citation type="submission" date="2020-02" db="EMBL/GenBank/DDBJ databases">
        <title>Esox lucius (northern pike) genome, fEsoLuc1, primary haplotype.</title>
        <authorList>
            <person name="Myers G."/>
            <person name="Karagic N."/>
            <person name="Meyer A."/>
            <person name="Pippel M."/>
            <person name="Reichard M."/>
            <person name="Winkler S."/>
            <person name="Tracey A."/>
            <person name="Sims Y."/>
            <person name="Howe K."/>
            <person name="Rhie A."/>
            <person name="Formenti G."/>
            <person name="Durbin R."/>
            <person name="Fedrigo O."/>
            <person name="Jarvis E.D."/>
        </authorList>
    </citation>
    <scope>NUCLEOTIDE SEQUENCE [LARGE SCALE GENOMIC DNA]</scope>
</reference>
<sequence length="433" mass="48086">MQKPTSMMTPEEKLTQYDSRAQTFVDTQQFDACIEDLVRCVALSRLVYGDGHLKLAQAHVRLAKAYLQFKGWPMQALEHSARASDLLSLGPPSSTSQEDRVHVLTCVLDIYLTQGGSSLLLANLEESASNHLKAEKIVGELHQLGGISEEQKMKTEVEISTSLSRNRDSPNQATFFQSSTVQFWVYQQQGQSEEALRQCNRCLELLEVLERPGQACSIYQDMASIEQAQGRADKAIEPLSKAHAIALSQSPRGLDGAHIAHCLALAYSTVAEPLHNETAAQYFEESLRAYRSSLGPQDAVTLNVQDDYCHFLLLTGQQERFVEIQRESLHLKRETFGDLSPEVADTLQLIGGVEMTQGQVKQAHVTMTKCLDIQCILYGPQHKKTRATQNTVDMLAQAPEVAGKQRDRNLKTRPPFCAVLPSYRRAGGNGNIS</sequence>
<evidence type="ECO:0008006" key="3">
    <source>
        <dbReference type="Google" id="ProtNLM"/>
    </source>
</evidence>
<dbReference type="Gene3D" id="1.25.40.10">
    <property type="entry name" value="Tetratricopeptide repeat domain"/>
    <property type="match status" value="2"/>
</dbReference>
<accession>A0A3P8YN00</accession>
<dbReference type="GeneTree" id="ENSGT00530000063847"/>
<dbReference type="SUPFAM" id="SSF48452">
    <property type="entry name" value="TPR-like"/>
    <property type="match status" value="1"/>
</dbReference>
<dbReference type="Bgee" id="ENSELUG00000017593">
    <property type="expression patterns" value="Expressed in muscle tissue and 14 other cell types or tissues"/>
</dbReference>
<reference evidence="1" key="4">
    <citation type="submission" date="2025-09" db="UniProtKB">
        <authorList>
            <consortium name="Ensembl"/>
        </authorList>
    </citation>
    <scope>IDENTIFICATION</scope>
</reference>
<dbReference type="STRING" id="8010.ENSELUP00000017993"/>
<reference evidence="1" key="3">
    <citation type="submission" date="2025-08" db="UniProtKB">
        <authorList>
            <consortium name="Ensembl"/>
        </authorList>
    </citation>
    <scope>IDENTIFICATION</scope>
</reference>
<dbReference type="PANTHER" id="PTHR14485:SF3">
    <property type="entry name" value="TETRATRICOPEPTIDE REPEAT PROTEIN 23"/>
    <property type="match status" value="1"/>
</dbReference>
<dbReference type="InParanoid" id="A0A3P8YN00"/>
<gene>
    <name evidence="1" type="primary">TTC23</name>
</gene>
<dbReference type="InterPro" id="IPR011990">
    <property type="entry name" value="TPR-like_helical_dom_sf"/>
</dbReference>
<dbReference type="AlphaFoldDB" id="A0A3P8YN00"/>
<name>A0A3P8YN00_ESOLU</name>
<organism evidence="1 2">
    <name type="scientific">Esox lucius</name>
    <name type="common">Northern pike</name>
    <dbReference type="NCBI Taxonomy" id="8010"/>
    <lineage>
        <taxon>Eukaryota</taxon>
        <taxon>Metazoa</taxon>
        <taxon>Chordata</taxon>
        <taxon>Craniata</taxon>
        <taxon>Vertebrata</taxon>
        <taxon>Euteleostomi</taxon>
        <taxon>Actinopterygii</taxon>
        <taxon>Neopterygii</taxon>
        <taxon>Teleostei</taxon>
        <taxon>Protacanthopterygii</taxon>
        <taxon>Esociformes</taxon>
        <taxon>Esocidae</taxon>
        <taxon>Esox</taxon>
    </lineage>
</organism>
<protein>
    <recommendedName>
        <fullName evidence="3">Tetratricopeptide repeat domain 23</fullName>
    </recommendedName>
</protein>